<evidence type="ECO:0000256" key="3">
    <source>
        <dbReference type="ARBA" id="ARBA00022729"/>
    </source>
</evidence>
<reference evidence="7" key="1">
    <citation type="submission" date="2020-07" db="EMBL/GenBank/DDBJ databases">
        <title>Draft Genome Sequence of a Deep-Sea Yeast, Naganishia (Cryptococcus) liquefaciens strain N6.</title>
        <authorList>
            <person name="Han Y.W."/>
            <person name="Kajitani R."/>
            <person name="Morimoto H."/>
            <person name="Parhat M."/>
            <person name="Tsubouchi H."/>
            <person name="Bakenova O."/>
            <person name="Ogata M."/>
            <person name="Argunhan B."/>
            <person name="Aoki R."/>
            <person name="Kajiwara S."/>
            <person name="Itoh T."/>
            <person name="Iwasaki H."/>
        </authorList>
    </citation>
    <scope>NUCLEOTIDE SEQUENCE</scope>
    <source>
        <strain evidence="7">N6</strain>
    </source>
</reference>
<dbReference type="OrthoDB" id="2130629at2759"/>
<feature type="chain" id="PRO_5034995667" evidence="6">
    <location>
        <begin position="16"/>
        <end position="590"/>
    </location>
</feature>
<dbReference type="PANTHER" id="PTHR11010:SF117">
    <property type="entry name" value="SERINE PROTEASE 16"/>
    <property type="match status" value="1"/>
</dbReference>
<keyword evidence="4" id="KW-0378">Hydrolase</keyword>
<dbReference type="Proteomes" id="UP000620104">
    <property type="component" value="Unassembled WGS sequence"/>
</dbReference>
<evidence type="ECO:0000313" key="8">
    <source>
        <dbReference type="Proteomes" id="UP000620104"/>
    </source>
</evidence>
<dbReference type="Pfam" id="PF05577">
    <property type="entry name" value="Peptidase_S28"/>
    <property type="match status" value="1"/>
</dbReference>
<keyword evidence="2" id="KW-0645">Protease</keyword>
<accession>A0A8H3TPD2</accession>
<dbReference type="GO" id="GO:0008239">
    <property type="term" value="F:dipeptidyl-peptidase activity"/>
    <property type="evidence" value="ECO:0007669"/>
    <property type="project" value="TreeGrafter"/>
</dbReference>
<evidence type="ECO:0000256" key="1">
    <source>
        <dbReference type="ARBA" id="ARBA00011079"/>
    </source>
</evidence>
<comment type="caution">
    <text evidence="7">The sequence shown here is derived from an EMBL/GenBank/DDBJ whole genome shotgun (WGS) entry which is preliminary data.</text>
</comment>
<proteinExistence type="inferred from homology"/>
<evidence type="ECO:0000256" key="6">
    <source>
        <dbReference type="SAM" id="SignalP"/>
    </source>
</evidence>
<feature type="signal peptide" evidence="6">
    <location>
        <begin position="1"/>
        <end position="15"/>
    </location>
</feature>
<dbReference type="InterPro" id="IPR008758">
    <property type="entry name" value="Peptidase_S28"/>
</dbReference>
<evidence type="ECO:0000256" key="2">
    <source>
        <dbReference type="ARBA" id="ARBA00022670"/>
    </source>
</evidence>
<dbReference type="GO" id="GO:0006508">
    <property type="term" value="P:proteolysis"/>
    <property type="evidence" value="ECO:0007669"/>
    <property type="project" value="UniProtKB-KW"/>
</dbReference>
<keyword evidence="5" id="KW-0325">Glycoprotein</keyword>
<dbReference type="GO" id="GO:0070008">
    <property type="term" value="F:serine-type exopeptidase activity"/>
    <property type="evidence" value="ECO:0007669"/>
    <property type="project" value="InterPro"/>
</dbReference>
<keyword evidence="8" id="KW-1185">Reference proteome</keyword>
<dbReference type="EMBL" id="BLZA01000009">
    <property type="protein sequence ID" value="GHJ84782.1"/>
    <property type="molecule type" value="Genomic_DNA"/>
</dbReference>
<dbReference type="Gene3D" id="3.40.50.1820">
    <property type="entry name" value="alpha/beta hydrolase"/>
    <property type="match status" value="2"/>
</dbReference>
<dbReference type="FunFam" id="3.40.50.1820:FF:000368">
    <property type="entry name" value="Unplaced genomic scaffold supercont2.8, whole genome shotgun sequence"/>
    <property type="match status" value="1"/>
</dbReference>
<evidence type="ECO:0000256" key="5">
    <source>
        <dbReference type="ARBA" id="ARBA00023180"/>
    </source>
</evidence>
<sequence length="590" mass="65272">MRLLTFAALLGSAQAIDPYSLGTGTRIALWQAQNGHSQVHSRASEAQMHFQSSKSRDPWTTEPSKSAKYAEHCFQQPLDHMDPTNDMTLCQRYWVSLEHYAGDKHGAEPVYVLDGGETSGANRLPFMEKGILNILANATSGISIVLEHRYYGRSLPANQTFSLSTDNLRFLTSEQALLDTVRFIQHLDLGFLDSRLHGKTGSGDRPWIAYGGSYAGAMTAFLVKGWGANGTMVDHIPPEHPAVKYPTRATVHGNTRPLVWGGIASSAVTHAQISFPEYFEAIRQAGPKKCMRTLEQTVEAIDRGLEAAGGRWKGIIKGLFGLEGLKSDADFAEVISSVLGSWQARNWDPAVGSLEFYRFCDILTAGLASSEDADGDLATFHIPGSPARVPAAVMNYAGYVRDHIVSECPAGADGRRDVEACFGSSDVEKYRKTGLEQKWRLWLFQVCENWGYFMPAPLEGPRIVSKLLTLEHTSKVCQSAFPPGEHFSLHVGGPDVERVNRRGSFGIAADRLAFIDGDSDPWRPATPQSDYAVKRNDTLLRPVKLIPDAVHHFDENGLLDPAEEPKRIRKVHAEEVQFVKSWLKDWSYSR</sequence>
<dbReference type="AlphaFoldDB" id="A0A8H3TPD2"/>
<comment type="similarity">
    <text evidence="1">Belongs to the peptidase S28 family.</text>
</comment>
<keyword evidence="3 6" id="KW-0732">Signal</keyword>
<evidence type="ECO:0000256" key="4">
    <source>
        <dbReference type="ARBA" id="ARBA00022801"/>
    </source>
</evidence>
<dbReference type="InterPro" id="IPR029058">
    <property type="entry name" value="AB_hydrolase_fold"/>
</dbReference>
<dbReference type="PANTHER" id="PTHR11010">
    <property type="entry name" value="PROTEASE S28 PRO-X CARBOXYPEPTIDASE-RELATED"/>
    <property type="match status" value="1"/>
</dbReference>
<gene>
    <name evidence="7" type="ORF">NliqN6_1184</name>
</gene>
<organism evidence="7 8">
    <name type="scientific">Naganishia liquefaciens</name>
    <dbReference type="NCBI Taxonomy" id="104408"/>
    <lineage>
        <taxon>Eukaryota</taxon>
        <taxon>Fungi</taxon>
        <taxon>Dikarya</taxon>
        <taxon>Basidiomycota</taxon>
        <taxon>Agaricomycotina</taxon>
        <taxon>Tremellomycetes</taxon>
        <taxon>Filobasidiales</taxon>
        <taxon>Filobasidiaceae</taxon>
        <taxon>Naganishia</taxon>
    </lineage>
</organism>
<evidence type="ECO:0000313" key="7">
    <source>
        <dbReference type="EMBL" id="GHJ84782.1"/>
    </source>
</evidence>
<name>A0A8H3TPD2_9TREE</name>
<protein>
    <submittedName>
        <fullName evidence="7">Uncharacterized protein</fullName>
    </submittedName>
</protein>